<gene>
    <name evidence="3" type="ORF">TAPDE_000175</name>
</gene>
<feature type="transmembrane region" description="Helical" evidence="1">
    <location>
        <begin position="136"/>
        <end position="157"/>
    </location>
</feature>
<feature type="domain" description="Acyltransferase 3" evidence="2">
    <location>
        <begin position="84"/>
        <end position="436"/>
    </location>
</feature>
<feature type="transmembrane region" description="Helical" evidence="1">
    <location>
        <begin position="329"/>
        <end position="347"/>
    </location>
</feature>
<keyword evidence="4" id="KW-1185">Reference proteome</keyword>
<dbReference type="GO" id="GO:0016747">
    <property type="term" value="F:acyltransferase activity, transferring groups other than amino-acyl groups"/>
    <property type="evidence" value="ECO:0007669"/>
    <property type="project" value="InterPro"/>
</dbReference>
<comment type="caution">
    <text evidence="3">The sequence shown here is derived from an EMBL/GenBank/DDBJ whole genome shotgun (WGS) entry which is preliminary data.</text>
</comment>
<feature type="transmembrane region" description="Helical" evidence="1">
    <location>
        <begin position="379"/>
        <end position="396"/>
    </location>
</feature>
<keyword evidence="1" id="KW-0812">Transmembrane</keyword>
<dbReference type="InterPro" id="IPR050879">
    <property type="entry name" value="Acyltransferase_3"/>
</dbReference>
<dbReference type="AlphaFoldDB" id="R4XBD3"/>
<feature type="transmembrane region" description="Helical" evidence="1">
    <location>
        <begin position="285"/>
        <end position="308"/>
    </location>
</feature>
<feature type="transmembrane region" description="Helical" evidence="1">
    <location>
        <begin position="408"/>
        <end position="429"/>
    </location>
</feature>
<name>R4XBD3_TAPDE</name>
<dbReference type="STRING" id="1097556.R4XBD3"/>
<keyword evidence="1" id="KW-0472">Membrane</keyword>
<accession>R4XBD3</accession>
<evidence type="ECO:0000313" key="4">
    <source>
        <dbReference type="Proteomes" id="UP000013776"/>
    </source>
</evidence>
<proteinExistence type="predicted"/>
<evidence type="ECO:0000256" key="1">
    <source>
        <dbReference type="SAM" id="Phobius"/>
    </source>
</evidence>
<dbReference type="InterPro" id="IPR002656">
    <property type="entry name" value="Acyl_transf_3_dom"/>
</dbReference>
<evidence type="ECO:0000259" key="2">
    <source>
        <dbReference type="Pfam" id="PF01757"/>
    </source>
</evidence>
<sequence length="508" mass="58219">MPAKHDSILDNGHWEKNRSNINLTATNEHNEPPLQAPSTAGRPFNHKDWIPESPGSAVRALLRVLTPSILEPSRAPPKSLRSTAYLDGLRGFAALMVYLGHHQAWAHELSSSGVVAEHAYGYSKRFFFICLPGIRIFFSGGHVSVCIFFVISGYVLAAKPLALIQAGDRLKLADNLGSALFRRWLRLYIPVLGTTFLFMTSWHAFGIWTAWPKHQADYRHECWEWYAAVKNYSFVFKGTGEPWLSYNFHAWSIPTEFRGSLVIYTSLLAFSRATRNARLWCQLGLIFYFLYIVDGWFCALFSAGMLLCDLDLLAKADNLPDLFGRLKKFREVIFINLFIVGMYLGGVPHANTDIDLLKVQPGWYYLALLKPQAVWDYKWFYLFFASVLIVGSIRHLKWLRRFFELRFNLYLGRISFALYLVHGPVLWTLGDRLYAAVGWARESHREGIPAWVDYYPMSKAGPFGMELSFVAVHLVLFPVTLWLAEIATKVFDEPSIQFSQWAYRRTLG</sequence>
<feature type="transmembrane region" description="Helical" evidence="1">
    <location>
        <begin position="463"/>
        <end position="484"/>
    </location>
</feature>
<feature type="transmembrane region" description="Helical" evidence="1">
    <location>
        <begin position="187"/>
        <end position="211"/>
    </location>
</feature>
<evidence type="ECO:0000313" key="3">
    <source>
        <dbReference type="EMBL" id="CCG80643.1"/>
    </source>
</evidence>
<dbReference type="EMBL" id="CAHR02000004">
    <property type="protein sequence ID" value="CCG80643.1"/>
    <property type="molecule type" value="Genomic_DNA"/>
</dbReference>
<dbReference type="eggNOG" id="ENOG502SHP9">
    <property type="taxonomic scope" value="Eukaryota"/>
</dbReference>
<dbReference type="OrthoDB" id="5819582at2759"/>
<dbReference type="PANTHER" id="PTHR23028:SF125">
    <property type="entry name" value="ACYLTRANSFERASE"/>
    <property type="match status" value="1"/>
</dbReference>
<dbReference type="Pfam" id="PF01757">
    <property type="entry name" value="Acyl_transf_3"/>
    <property type="match status" value="1"/>
</dbReference>
<dbReference type="VEuPathDB" id="FungiDB:TAPDE_000175"/>
<organism evidence="3 4">
    <name type="scientific">Taphrina deformans (strain PYCC 5710 / ATCC 11124 / CBS 356.35 / IMI 108563 / JCM 9778 / NBRC 8474)</name>
    <name type="common">Peach leaf curl fungus</name>
    <name type="synonym">Lalaria deformans</name>
    <dbReference type="NCBI Taxonomy" id="1097556"/>
    <lineage>
        <taxon>Eukaryota</taxon>
        <taxon>Fungi</taxon>
        <taxon>Dikarya</taxon>
        <taxon>Ascomycota</taxon>
        <taxon>Taphrinomycotina</taxon>
        <taxon>Taphrinomycetes</taxon>
        <taxon>Taphrinales</taxon>
        <taxon>Taphrinaceae</taxon>
        <taxon>Taphrina</taxon>
    </lineage>
</organism>
<reference evidence="3 4" key="1">
    <citation type="journal article" date="2013" name="MBio">
        <title>Genome sequencing of the plant pathogen Taphrina deformans, the causal agent of peach leaf curl.</title>
        <authorList>
            <person name="Cisse O.H."/>
            <person name="Almeida J.M.G.C.F."/>
            <person name="Fonseca A."/>
            <person name="Kumar A.A."/>
            <person name="Salojaervi J."/>
            <person name="Overmyer K."/>
            <person name="Hauser P.M."/>
            <person name="Pagni M."/>
        </authorList>
    </citation>
    <scope>NUCLEOTIDE SEQUENCE [LARGE SCALE GENOMIC DNA]</scope>
    <source>
        <strain evidence="4">PYCC 5710 / ATCC 11124 / CBS 356.35 / IMI 108563 / JCM 9778 / NBRC 8474</strain>
    </source>
</reference>
<dbReference type="PANTHER" id="PTHR23028">
    <property type="entry name" value="ACETYLTRANSFERASE"/>
    <property type="match status" value="1"/>
</dbReference>
<dbReference type="Proteomes" id="UP000013776">
    <property type="component" value="Unassembled WGS sequence"/>
</dbReference>
<protein>
    <recommendedName>
        <fullName evidence="2">Acyltransferase 3 domain-containing protein</fullName>
    </recommendedName>
</protein>
<keyword evidence="1" id="KW-1133">Transmembrane helix</keyword>